<keyword evidence="2" id="KW-1185">Reference proteome</keyword>
<gene>
    <name evidence="1" type="ORF">VSR73_33515</name>
</gene>
<protein>
    <submittedName>
        <fullName evidence="1">Uncharacterized protein</fullName>
    </submittedName>
</protein>
<sequence>MAYSLIYRGFTIDFAPFSVDGHTFGAQWTLTPSDPHRALGIPISSGDLQMRGAPDEMAALARLQAIDWIDRNHRGGPCR</sequence>
<evidence type="ECO:0000313" key="1">
    <source>
        <dbReference type="EMBL" id="MEM5425958.1"/>
    </source>
</evidence>
<accession>A0ABU9S0Z5</accession>
<proteinExistence type="predicted"/>
<dbReference type="RefSeq" id="WP_342949760.1">
    <property type="nucleotide sequence ID" value="NZ_JAYMRV010000013.1"/>
</dbReference>
<comment type="caution">
    <text evidence="1">The sequence shown here is derived from an EMBL/GenBank/DDBJ whole genome shotgun (WGS) entry which is preliminary data.</text>
</comment>
<organism evidence="1 2">
    <name type="scientific">Paraburkholderia ferrariae</name>
    <dbReference type="NCBI Taxonomy" id="386056"/>
    <lineage>
        <taxon>Bacteria</taxon>
        <taxon>Pseudomonadati</taxon>
        <taxon>Pseudomonadota</taxon>
        <taxon>Betaproteobacteria</taxon>
        <taxon>Burkholderiales</taxon>
        <taxon>Burkholderiaceae</taxon>
        <taxon>Paraburkholderia</taxon>
    </lineage>
</organism>
<evidence type="ECO:0000313" key="2">
    <source>
        <dbReference type="Proteomes" id="UP001489897"/>
    </source>
</evidence>
<reference evidence="1 2" key="1">
    <citation type="submission" date="2024-01" db="EMBL/GenBank/DDBJ databases">
        <title>The diversity of rhizobia nodulating Mimosa spp. in eleven states of Brazil covering several biomes is determined by host plant, location, and edaphic factors.</title>
        <authorList>
            <person name="Rouws L."/>
            <person name="Barauna A."/>
            <person name="Beukes C."/>
            <person name="De Faria S.M."/>
            <person name="Gross E."/>
            <person name="Dos Reis Junior F.B."/>
            <person name="Simon M."/>
            <person name="Maluk M."/>
            <person name="Odee D.W."/>
            <person name="Kenicer G."/>
            <person name="Young J.P.W."/>
            <person name="Reis V.M."/>
            <person name="Zilli J."/>
            <person name="James E.K."/>
        </authorList>
    </citation>
    <scope>NUCLEOTIDE SEQUENCE [LARGE SCALE GENOMIC DNA]</scope>
    <source>
        <strain evidence="1 2">JPY167</strain>
    </source>
</reference>
<dbReference type="Proteomes" id="UP001489897">
    <property type="component" value="Unassembled WGS sequence"/>
</dbReference>
<name>A0ABU9S0Z5_9BURK</name>
<dbReference type="EMBL" id="JAYMRV010000013">
    <property type="protein sequence ID" value="MEM5425958.1"/>
    <property type="molecule type" value="Genomic_DNA"/>
</dbReference>